<dbReference type="EMBL" id="PYMC01000011">
    <property type="protein sequence ID" value="PSW03978.1"/>
    <property type="molecule type" value="Genomic_DNA"/>
</dbReference>
<dbReference type="SUPFAM" id="SSF53335">
    <property type="entry name" value="S-adenosyl-L-methionine-dependent methyltransferases"/>
    <property type="match status" value="1"/>
</dbReference>
<dbReference type="OrthoDB" id="6191410at2"/>
<gene>
    <name evidence="2" type="ORF">C9I89_14965</name>
</gene>
<dbReference type="AlphaFoldDB" id="A0A2T3MVI3"/>
<comment type="caution">
    <text evidence="2">The sequence shown here is derived from an EMBL/GenBank/DDBJ whole genome shotgun (WGS) entry which is preliminary data.</text>
</comment>
<evidence type="ECO:0000313" key="3">
    <source>
        <dbReference type="Proteomes" id="UP000240904"/>
    </source>
</evidence>
<dbReference type="RefSeq" id="WP_107284149.1">
    <property type="nucleotide sequence ID" value="NZ_PYMC01000011.1"/>
</dbReference>
<dbReference type="PANTHER" id="PTHR43036:SF2">
    <property type="entry name" value="OS04G0481300 PROTEIN"/>
    <property type="match status" value="1"/>
</dbReference>
<dbReference type="InterPro" id="IPR013216">
    <property type="entry name" value="Methyltransf_11"/>
</dbReference>
<dbReference type="Gene3D" id="3.40.50.150">
    <property type="entry name" value="Vaccinia Virus protein VP39"/>
    <property type="match status" value="1"/>
</dbReference>
<keyword evidence="2" id="KW-0808">Transferase</keyword>
<dbReference type="Pfam" id="PF08241">
    <property type="entry name" value="Methyltransf_11"/>
    <property type="match status" value="1"/>
</dbReference>
<accession>A0A2T3MVI3</accession>
<feature type="domain" description="Methyltransferase type 11" evidence="1">
    <location>
        <begin position="77"/>
        <end position="125"/>
    </location>
</feature>
<dbReference type="InterPro" id="IPR029063">
    <property type="entry name" value="SAM-dependent_MTases_sf"/>
</dbReference>
<protein>
    <submittedName>
        <fullName evidence="2">SAM-dependent methyltransferase</fullName>
    </submittedName>
</protein>
<dbReference type="Proteomes" id="UP000240904">
    <property type="component" value="Unassembled WGS sequence"/>
</dbReference>
<evidence type="ECO:0000313" key="2">
    <source>
        <dbReference type="EMBL" id="PSW03978.1"/>
    </source>
</evidence>
<evidence type="ECO:0000259" key="1">
    <source>
        <dbReference type="Pfam" id="PF08241"/>
    </source>
</evidence>
<organism evidence="2 3">
    <name type="scientific">Photobacterium lipolyticum</name>
    <dbReference type="NCBI Taxonomy" id="266810"/>
    <lineage>
        <taxon>Bacteria</taxon>
        <taxon>Pseudomonadati</taxon>
        <taxon>Pseudomonadota</taxon>
        <taxon>Gammaproteobacteria</taxon>
        <taxon>Vibrionales</taxon>
        <taxon>Vibrionaceae</taxon>
        <taxon>Photobacterium</taxon>
    </lineage>
</organism>
<name>A0A2T3MVI3_9GAMM</name>
<keyword evidence="3" id="KW-1185">Reference proteome</keyword>
<proteinExistence type="predicted"/>
<dbReference type="GO" id="GO:0032259">
    <property type="term" value="P:methylation"/>
    <property type="evidence" value="ECO:0007669"/>
    <property type="project" value="UniProtKB-KW"/>
</dbReference>
<keyword evidence="2" id="KW-0489">Methyltransferase</keyword>
<reference evidence="2 3" key="1">
    <citation type="submission" date="2018-03" db="EMBL/GenBank/DDBJ databases">
        <title>Whole genome sequencing of Histamine producing bacteria.</title>
        <authorList>
            <person name="Butler K."/>
        </authorList>
    </citation>
    <scope>NUCLEOTIDE SEQUENCE [LARGE SCALE GENOMIC DNA]</scope>
    <source>
        <strain evidence="2 3">DSM 16190</strain>
    </source>
</reference>
<dbReference type="GO" id="GO:0008757">
    <property type="term" value="F:S-adenosylmethionine-dependent methyltransferase activity"/>
    <property type="evidence" value="ECO:0007669"/>
    <property type="project" value="InterPro"/>
</dbReference>
<sequence>MKPARTLKHIEAPNTWSQITNGEWAAELLQAQLDEWCPKLFGYHMLKLGGLSCELASGHCNIQHQICIDKYNPLHNLIAEPFDLPFIEKSFDACLIAHQLDYCPDPHRLLREVDRVTVDDGYMLISGFNPVSLLGLKGLLPWNRKKYPWSGRMFMPMRIKDWLGVLNYEVVYQDDFAVLPATKHRACAAWAENMVADPLSAIGSMYFIVARKRTFPLRPIKPRWKLRRQLAPMGVNCHTNVSQKVKS</sequence>
<dbReference type="PANTHER" id="PTHR43036">
    <property type="entry name" value="OSJNBB0011N17.9 PROTEIN"/>
    <property type="match status" value="1"/>
</dbReference>